<dbReference type="InterPro" id="IPR010255">
    <property type="entry name" value="Haem_peroxidase_sf"/>
</dbReference>
<dbReference type="GO" id="GO:0000302">
    <property type="term" value="P:response to reactive oxygen species"/>
    <property type="evidence" value="ECO:0007669"/>
    <property type="project" value="TreeGrafter"/>
</dbReference>
<feature type="compositionally biased region" description="Basic and acidic residues" evidence="15">
    <location>
        <begin position="45"/>
        <end position="55"/>
    </location>
</feature>
<dbReference type="PROSITE" id="PS00435">
    <property type="entry name" value="PEROXIDASE_1"/>
    <property type="match status" value="1"/>
</dbReference>
<comment type="similarity">
    <text evidence="4">Belongs to the peroxidase family. Cytochrome c peroxidase subfamily.</text>
</comment>
<dbReference type="Pfam" id="PF00141">
    <property type="entry name" value="peroxidase"/>
    <property type="match status" value="1"/>
</dbReference>
<dbReference type="Proteomes" id="UP000189580">
    <property type="component" value="Chromosome a"/>
</dbReference>
<dbReference type="SUPFAM" id="SSF48113">
    <property type="entry name" value="Heme-dependent peroxidases"/>
    <property type="match status" value="1"/>
</dbReference>
<dbReference type="PROSITE" id="PS00436">
    <property type="entry name" value="PEROXIDASE_2"/>
    <property type="match status" value="1"/>
</dbReference>
<protein>
    <recommendedName>
        <fullName evidence="14">Peroxidase</fullName>
        <ecNumber evidence="14">1.11.1.-</ecNumber>
    </recommendedName>
</protein>
<evidence type="ECO:0000256" key="8">
    <source>
        <dbReference type="ARBA" id="ARBA00022946"/>
    </source>
</evidence>
<dbReference type="AlphaFoldDB" id="A0A167DS79"/>
<dbReference type="PRINTS" id="PR00458">
    <property type="entry name" value="PEROXIDASE"/>
</dbReference>
<dbReference type="RefSeq" id="XP_018735706.1">
    <property type="nucleotide sequence ID" value="XM_018878399.1"/>
</dbReference>
<evidence type="ECO:0000256" key="4">
    <source>
        <dbReference type="ARBA" id="ARBA00005997"/>
    </source>
</evidence>
<accession>A0A167DS79</accession>
<dbReference type="EMBL" id="CP014501">
    <property type="protein sequence ID" value="ANB13229.1"/>
    <property type="molecule type" value="Genomic_DNA"/>
</dbReference>
<dbReference type="InterPro" id="IPR002207">
    <property type="entry name" value="Peroxidase_I"/>
</dbReference>
<feature type="domain" description="Plant heme peroxidase family profile" evidence="16">
    <location>
        <begin position="200"/>
        <end position="389"/>
    </location>
</feature>
<evidence type="ECO:0000256" key="13">
    <source>
        <dbReference type="ARBA" id="ARBA00049265"/>
    </source>
</evidence>
<evidence type="ECO:0000256" key="6">
    <source>
        <dbReference type="ARBA" id="ARBA00022617"/>
    </source>
</evidence>
<dbReference type="EC" id="1.11.1.-" evidence="14"/>
<evidence type="ECO:0000256" key="3">
    <source>
        <dbReference type="ARBA" id="ARBA00004569"/>
    </source>
</evidence>
<dbReference type="GeneID" id="30033322"/>
<keyword evidence="8" id="KW-0809">Transit peptide</keyword>
<evidence type="ECO:0000256" key="14">
    <source>
        <dbReference type="RuleBase" id="RU363051"/>
    </source>
</evidence>
<dbReference type="Gene3D" id="1.10.520.10">
    <property type="match status" value="1"/>
</dbReference>
<keyword evidence="6" id="KW-0349">Heme</keyword>
<dbReference type="InterPro" id="IPR019794">
    <property type="entry name" value="Peroxidases_AS"/>
</dbReference>
<evidence type="ECO:0000256" key="1">
    <source>
        <dbReference type="ARBA" id="ARBA00003917"/>
    </source>
</evidence>
<keyword evidence="7" id="KW-0479">Metal-binding</keyword>
<keyword evidence="9 14" id="KW-0560">Oxidoreductase</keyword>
<evidence type="ECO:0000313" key="17">
    <source>
        <dbReference type="EMBL" id="ANB13229.1"/>
    </source>
</evidence>
<keyword evidence="5 14" id="KW-0575">Peroxidase</keyword>
<dbReference type="InterPro" id="IPR044831">
    <property type="entry name" value="Ccp1-like"/>
</dbReference>
<gene>
    <name evidence="17" type="primary">CCP1</name>
    <name evidence="17" type="ORF">AWJ20_1511</name>
</gene>
<evidence type="ECO:0000256" key="2">
    <source>
        <dbReference type="ARBA" id="ARBA00004305"/>
    </source>
</evidence>
<dbReference type="CDD" id="cd00691">
    <property type="entry name" value="ascorbate_peroxidase"/>
    <property type="match status" value="1"/>
</dbReference>
<dbReference type="GO" id="GO:0034599">
    <property type="term" value="P:cellular response to oxidative stress"/>
    <property type="evidence" value="ECO:0007669"/>
    <property type="project" value="EnsemblFungi"/>
</dbReference>
<name>A0A167DS79_9ASCO</name>
<proteinExistence type="inferred from homology"/>
<evidence type="ECO:0000256" key="5">
    <source>
        <dbReference type="ARBA" id="ARBA00022559"/>
    </source>
</evidence>
<evidence type="ECO:0000256" key="12">
    <source>
        <dbReference type="ARBA" id="ARBA00038574"/>
    </source>
</evidence>
<sequence length="389" mass="41926">MSSLRLAKLPFKRGLLNASRVAGGSGARLGVSARHFSRTVGRAQEAAKPKAEPKVEPNAGAGAGAGAGGSSGGSGFGTFAVVLGAAAAGYYGYTQFYAGSDSTDAAAKDAGIKTFDDYKKVYEAIAKKLVDDDDYDDGSYGPVLVRLAWHASGSYSKVSADGGSGAGTMRFAKEIGYGANAGLDNGRKFLKSIHDEFPWLSHGDLYTLGGVVAIQELGGPTIPWRAGRVDQAESATAPDGRLPDASQESDHIRTIFYRMGFNDQEIVALIGAHALGRCHTQNSGYDGPWTFSPTTFTNDFFKLLIDEKWHIRKWDGPKQYEDDKTKSLMMLPADYALVKDKEFKKWVVKYANDSDLFFKDFAKAFSTLLELGVKFKADTPVWEFPTVNA</sequence>
<comment type="subunit">
    <text evidence="12">Forms a one-to-one complex with cytochrome c.</text>
</comment>
<keyword evidence="10" id="KW-0408">Iron</keyword>
<evidence type="ECO:0000256" key="9">
    <source>
        <dbReference type="ARBA" id="ARBA00023002"/>
    </source>
</evidence>
<dbReference type="PRINTS" id="PR00459">
    <property type="entry name" value="ASPEROXIDASE"/>
</dbReference>
<reference evidence="17 18" key="1">
    <citation type="submission" date="2016-02" db="EMBL/GenBank/DDBJ databases">
        <title>Complete genome sequence and transcriptome regulation of the pentose utilising yeast Sugiyamaella lignohabitans.</title>
        <authorList>
            <person name="Bellasio M."/>
            <person name="Peymann A."/>
            <person name="Valli M."/>
            <person name="Sipitzky M."/>
            <person name="Graf A."/>
            <person name="Sauer M."/>
            <person name="Marx H."/>
            <person name="Mattanovich D."/>
        </authorList>
    </citation>
    <scope>NUCLEOTIDE SEQUENCE [LARGE SCALE GENOMIC DNA]</scope>
    <source>
        <strain evidence="17 18">CBS 10342</strain>
    </source>
</reference>
<dbReference type="FunFam" id="1.10.420.10:FF:000009">
    <property type="entry name" value="Ascorbate peroxidase"/>
    <property type="match status" value="1"/>
</dbReference>
<keyword evidence="18" id="KW-1185">Reference proteome</keyword>
<evidence type="ECO:0000256" key="7">
    <source>
        <dbReference type="ARBA" id="ARBA00022723"/>
    </source>
</evidence>
<dbReference type="GO" id="GO:0005758">
    <property type="term" value="C:mitochondrial intermembrane space"/>
    <property type="evidence" value="ECO:0007669"/>
    <property type="project" value="UniProtKB-SubCell"/>
</dbReference>
<evidence type="ECO:0000256" key="11">
    <source>
        <dbReference type="ARBA" id="ARBA00023128"/>
    </source>
</evidence>
<feature type="region of interest" description="Disordered" evidence="15">
    <location>
        <begin position="41"/>
        <end position="67"/>
    </location>
</feature>
<evidence type="ECO:0000313" key="18">
    <source>
        <dbReference type="Proteomes" id="UP000189580"/>
    </source>
</evidence>
<comment type="function">
    <text evidence="1">Destroys radicals which are normally produced within the cells and which are toxic to biological systems.</text>
</comment>
<dbReference type="GO" id="GO:0020037">
    <property type="term" value="F:heme binding"/>
    <property type="evidence" value="ECO:0007669"/>
    <property type="project" value="UniProtKB-UniRule"/>
</dbReference>
<dbReference type="PANTHER" id="PTHR31356">
    <property type="entry name" value="THYLAKOID LUMENAL 29 KDA PROTEIN, CHLOROPLASTIC-RELATED"/>
    <property type="match status" value="1"/>
</dbReference>
<dbReference type="OrthoDB" id="2859658at2759"/>
<dbReference type="GO" id="GO:0005759">
    <property type="term" value="C:mitochondrial matrix"/>
    <property type="evidence" value="ECO:0007669"/>
    <property type="project" value="UniProtKB-SubCell"/>
</dbReference>
<dbReference type="PANTHER" id="PTHR31356:SF58">
    <property type="entry name" value="CYTOCHROME C PEROXIDASE, MITOCHONDRIAL"/>
    <property type="match status" value="1"/>
</dbReference>
<comment type="catalytic activity">
    <reaction evidence="13">
        <text>2 Fe(II)-[cytochrome c] + H2O2 + 2 H(+) = 2 Fe(III)-[cytochrome c] + 2 H2O</text>
        <dbReference type="Rhea" id="RHEA:16581"/>
        <dbReference type="Rhea" id="RHEA-COMP:10350"/>
        <dbReference type="Rhea" id="RHEA-COMP:14399"/>
        <dbReference type="ChEBI" id="CHEBI:15377"/>
        <dbReference type="ChEBI" id="CHEBI:15378"/>
        <dbReference type="ChEBI" id="CHEBI:16240"/>
        <dbReference type="ChEBI" id="CHEBI:29033"/>
        <dbReference type="ChEBI" id="CHEBI:29034"/>
        <dbReference type="EC" id="1.11.1.5"/>
    </reaction>
</comment>
<evidence type="ECO:0000256" key="15">
    <source>
        <dbReference type="SAM" id="MobiDB-lite"/>
    </source>
</evidence>
<organism evidence="17 18">
    <name type="scientific">Sugiyamaella lignohabitans</name>
    <dbReference type="NCBI Taxonomy" id="796027"/>
    <lineage>
        <taxon>Eukaryota</taxon>
        <taxon>Fungi</taxon>
        <taxon>Dikarya</taxon>
        <taxon>Ascomycota</taxon>
        <taxon>Saccharomycotina</taxon>
        <taxon>Dipodascomycetes</taxon>
        <taxon>Dipodascales</taxon>
        <taxon>Trichomonascaceae</taxon>
        <taxon>Sugiyamaella</taxon>
    </lineage>
</organism>
<dbReference type="InterPro" id="IPR019793">
    <property type="entry name" value="Peroxidases_heam-ligand_BS"/>
</dbReference>
<dbReference type="Gene3D" id="1.10.420.10">
    <property type="entry name" value="Peroxidase, domain 2"/>
    <property type="match status" value="1"/>
</dbReference>
<evidence type="ECO:0000256" key="10">
    <source>
        <dbReference type="ARBA" id="ARBA00023004"/>
    </source>
</evidence>
<keyword evidence="11" id="KW-0496">Mitochondrion</keyword>
<dbReference type="FunFam" id="1.10.520.10:FF:000005">
    <property type="entry name" value="Cytochrome c peroxidase"/>
    <property type="match status" value="1"/>
</dbReference>
<dbReference type="KEGG" id="slb:AWJ20_1511"/>
<dbReference type="InterPro" id="IPR002016">
    <property type="entry name" value="Haem_peroxidase"/>
</dbReference>
<dbReference type="PROSITE" id="PS50873">
    <property type="entry name" value="PEROXIDASE_4"/>
    <property type="match status" value="1"/>
</dbReference>
<dbReference type="GO" id="GO:0046872">
    <property type="term" value="F:metal ion binding"/>
    <property type="evidence" value="ECO:0007669"/>
    <property type="project" value="UniProtKB-UniRule"/>
</dbReference>
<dbReference type="GO" id="GO:0004130">
    <property type="term" value="F:cytochrome-c peroxidase activity"/>
    <property type="evidence" value="ECO:0007669"/>
    <property type="project" value="UniProtKB-EC"/>
</dbReference>
<evidence type="ECO:0000259" key="16">
    <source>
        <dbReference type="PROSITE" id="PS50873"/>
    </source>
</evidence>
<dbReference type="GO" id="GO:0042744">
    <property type="term" value="P:hydrogen peroxide catabolic process"/>
    <property type="evidence" value="ECO:0007669"/>
    <property type="project" value="TreeGrafter"/>
</dbReference>
<comment type="subcellular location">
    <subcellularLocation>
        <location evidence="3">Mitochondrion intermembrane space</location>
    </subcellularLocation>
    <subcellularLocation>
        <location evidence="2">Mitochondrion matrix</location>
    </subcellularLocation>
</comment>